<accession>A0A4Y8AUF0</accession>
<dbReference type="InterPro" id="IPR031712">
    <property type="entry name" value="DUF5077"/>
</dbReference>
<keyword evidence="4" id="KW-1185">Reference proteome</keyword>
<dbReference type="Proteomes" id="UP000298517">
    <property type="component" value="Unassembled WGS sequence"/>
</dbReference>
<dbReference type="OrthoDB" id="1094867at2"/>
<dbReference type="Gene3D" id="2.60.120.260">
    <property type="entry name" value="Galactose-binding domain-like"/>
    <property type="match status" value="1"/>
</dbReference>
<keyword evidence="1" id="KW-0732">Signal</keyword>
<dbReference type="PROSITE" id="PS50022">
    <property type="entry name" value="FA58C_3"/>
    <property type="match status" value="1"/>
</dbReference>
<dbReference type="InterPro" id="IPR008979">
    <property type="entry name" value="Galactose-bd-like_sf"/>
</dbReference>
<evidence type="ECO:0000313" key="4">
    <source>
        <dbReference type="Proteomes" id="UP000298517"/>
    </source>
</evidence>
<gene>
    <name evidence="3" type="ORF">E2488_08470</name>
</gene>
<evidence type="ECO:0000259" key="2">
    <source>
        <dbReference type="PROSITE" id="PS50022"/>
    </source>
</evidence>
<organism evidence="3 4">
    <name type="scientific">Gramella jeungdoensis</name>
    <dbReference type="NCBI Taxonomy" id="708091"/>
    <lineage>
        <taxon>Bacteria</taxon>
        <taxon>Pseudomonadati</taxon>
        <taxon>Bacteroidota</taxon>
        <taxon>Flavobacteriia</taxon>
        <taxon>Flavobacteriales</taxon>
        <taxon>Flavobacteriaceae</taxon>
        <taxon>Christiangramia</taxon>
    </lineage>
</organism>
<reference evidence="3 4" key="1">
    <citation type="journal article" date="2011" name="J. Microbiol.">
        <title>Gramella jeungdoensis sp. nov., isolated from a solar saltern in Korea.</title>
        <authorList>
            <person name="Joung Y."/>
            <person name="Kim H."/>
            <person name="Jang T."/>
            <person name="Ahn T.S."/>
            <person name="Joh K."/>
        </authorList>
    </citation>
    <scope>NUCLEOTIDE SEQUENCE [LARGE SCALE GENOMIC DNA]</scope>
    <source>
        <strain evidence="3 4">KCTC 23123</strain>
    </source>
</reference>
<feature type="signal peptide" evidence="1">
    <location>
        <begin position="1"/>
        <end position="26"/>
    </location>
</feature>
<dbReference type="Pfam" id="PF00754">
    <property type="entry name" value="F5_F8_type_C"/>
    <property type="match status" value="1"/>
</dbReference>
<dbReference type="Pfam" id="PF16871">
    <property type="entry name" value="DUF5077"/>
    <property type="match status" value="1"/>
</dbReference>
<dbReference type="InterPro" id="IPR000421">
    <property type="entry name" value="FA58C"/>
</dbReference>
<dbReference type="Pfam" id="PF11958">
    <property type="entry name" value="DUF3472"/>
    <property type="match status" value="1"/>
</dbReference>
<dbReference type="AlphaFoldDB" id="A0A4Y8AUF0"/>
<dbReference type="InterPro" id="IPR021862">
    <property type="entry name" value="DUF3472"/>
</dbReference>
<dbReference type="SUPFAM" id="SSF49785">
    <property type="entry name" value="Galactose-binding domain-like"/>
    <property type="match status" value="1"/>
</dbReference>
<protein>
    <submittedName>
        <fullName evidence="3">DUF5077 domain-containing protein</fullName>
    </submittedName>
</protein>
<feature type="chain" id="PRO_5021186765" evidence="1">
    <location>
        <begin position="27"/>
        <end position="610"/>
    </location>
</feature>
<comment type="caution">
    <text evidence="3">The sequence shown here is derived from an EMBL/GenBank/DDBJ whole genome shotgun (WGS) entry which is preliminary data.</text>
</comment>
<evidence type="ECO:0000313" key="3">
    <source>
        <dbReference type="EMBL" id="TEW75531.1"/>
    </source>
</evidence>
<evidence type="ECO:0000256" key="1">
    <source>
        <dbReference type="SAM" id="SignalP"/>
    </source>
</evidence>
<proteinExistence type="predicted"/>
<feature type="domain" description="F5/8 type C" evidence="2">
    <location>
        <begin position="458"/>
        <end position="606"/>
    </location>
</feature>
<sequence length="610" mass="68427">MKNFIINTQKMNVLLLIIGLSINLFSCSKDTDVPETNTIPETPTTVDYTVSVPCEGNSWIVGNWEATENLVTEGGIKNWKNSNDKIRTYFYAKTTGTIEVGIHAKFESATTLKVSLGNITQEVKFQSSNNYINHNVGSFTIDQVGYHFVELEGINNSGDSFGNIANILFGDSSWNSKISYVDADWFYWGRRGPSVHLNYEEPTNKDITWFYNEVTVPVGSDPIGSYFMANGFSDGYFGMQVNSATERHILFSVWSAFDTQDPDQIPDEYTVKPLGNGADVTVKEFGGEGAGAQSYFVYDWTPGNTYKFLLKGESYESNSIDYTAYFYAPEVGDWKLIASFRRPFPTSTHLTRLHSFLENFDTTMGDKTRQVDYSNQWVYDTQGVWSEITSALFTTDNTGKSGVRLDYDGGTQTEGDKFYLRNCGFFSDNQPSNTSHNRTASGTAPTIDFTKLEVPTIPEEPVYTILDRSNWSVLSFSSQEDTGGEGTTGRAADVLDDDLNTYWHSCWNGCDAAPPHHIIIDMGQSNTVDGFSFSQRQTLSRAVKDIEIQISSDNTNWESLGDFVLQNIKSKQYIGFSEEKSFRYFKFIVKSAHDGSKNATMAEISTYIKK</sequence>
<dbReference type="RefSeq" id="WP_134247900.1">
    <property type="nucleotide sequence ID" value="NZ_SNQI01000002.1"/>
</dbReference>
<dbReference type="EMBL" id="SNQI01000002">
    <property type="protein sequence ID" value="TEW75531.1"/>
    <property type="molecule type" value="Genomic_DNA"/>
</dbReference>
<name>A0A4Y8AUF0_9FLAO</name>